<proteinExistence type="predicted"/>
<organism evidence="2 3">
    <name type="scientific">Drosophila madeirensis</name>
    <name type="common">Fruit fly</name>
    <dbReference type="NCBI Taxonomy" id="30013"/>
    <lineage>
        <taxon>Eukaryota</taxon>
        <taxon>Metazoa</taxon>
        <taxon>Ecdysozoa</taxon>
        <taxon>Arthropoda</taxon>
        <taxon>Hexapoda</taxon>
        <taxon>Insecta</taxon>
        <taxon>Pterygota</taxon>
        <taxon>Neoptera</taxon>
        <taxon>Endopterygota</taxon>
        <taxon>Diptera</taxon>
        <taxon>Brachycera</taxon>
        <taxon>Muscomorpha</taxon>
        <taxon>Ephydroidea</taxon>
        <taxon>Drosophilidae</taxon>
        <taxon>Drosophila</taxon>
        <taxon>Sophophora</taxon>
    </lineage>
</organism>
<keyword evidence="3" id="KW-1185">Reference proteome</keyword>
<dbReference type="EMBL" id="AP029264">
    <property type="protein sequence ID" value="BFF95537.1"/>
    <property type="molecule type" value="Genomic_DNA"/>
</dbReference>
<dbReference type="Proteomes" id="UP001500889">
    <property type="component" value="Chromosome U"/>
</dbReference>
<accession>A0AAU9FIF4</accession>
<feature type="chain" id="PRO_5043459843" description="Seminal fluid protein" evidence="1">
    <location>
        <begin position="20"/>
        <end position="113"/>
    </location>
</feature>
<protein>
    <recommendedName>
        <fullName evidence="4">Seminal fluid protein</fullName>
    </recommendedName>
</protein>
<sequence length="113" mass="13177">MRLWLLAVILCWLVAQTENKTHFGLFDGCVKKNLHMHESVCPGPPRFYFAFHRVLFDCIRHRTKCPRYHKYNDYDTLKECQKDCAELMVVPELSNSTASGNETKTDGQQKPTK</sequence>
<evidence type="ECO:0000313" key="3">
    <source>
        <dbReference type="Proteomes" id="UP001500889"/>
    </source>
</evidence>
<feature type="signal peptide" evidence="1">
    <location>
        <begin position="1"/>
        <end position="19"/>
    </location>
</feature>
<evidence type="ECO:0000313" key="2">
    <source>
        <dbReference type="EMBL" id="BFF95537.1"/>
    </source>
</evidence>
<name>A0AAU9FIF4_DROMD</name>
<evidence type="ECO:0008006" key="4">
    <source>
        <dbReference type="Google" id="ProtNLM"/>
    </source>
</evidence>
<reference evidence="2 3" key="1">
    <citation type="submission" date="2024-02" db="EMBL/GenBank/DDBJ databases">
        <title>A chromosome-level genome assembly of Drosophila madeirensis, a fruit fly species endemic to Madeira island.</title>
        <authorList>
            <person name="Tomihara K."/>
            <person name="Llopart A."/>
            <person name="Yamamoto D."/>
        </authorList>
    </citation>
    <scope>NUCLEOTIDE SEQUENCE [LARGE SCALE GENOMIC DNA]</scope>
    <source>
        <strain evidence="2 3">RF1</strain>
    </source>
</reference>
<evidence type="ECO:0000256" key="1">
    <source>
        <dbReference type="SAM" id="SignalP"/>
    </source>
</evidence>
<keyword evidence="1" id="KW-0732">Signal</keyword>
<gene>
    <name evidence="2" type="ORF">DMAD_12918</name>
</gene>
<dbReference type="AlphaFoldDB" id="A0AAU9FIF4"/>